<dbReference type="Gene3D" id="1.10.510.10">
    <property type="entry name" value="Transferase(Phosphotransferase) domain 1"/>
    <property type="match status" value="1"/>
</dbReference>
<dbReference type="InterPro" id="IPR011600">
    <property type="entry name" value="Pept_C14_caspase"/>
</dbReference>
<keyword evidence="2 9" id="KW-0723">Serine/threonine-protein kinase</keyword>
<dbReference type="Pfam" id="PF00069">
    <property type="entry name" value="Pkinase"/>
    <property type="match status" value="1"/>
</dbReference>
<keyword evidence="10" id="KW-1185">Reference proteome</keyword>
<dbReference type="RefSeq" id="WP_182837194.1">
    <property type="nucleotide sequence ID" value="NZ_BAAABQ010000096.1"/>
</dbReference>
<dbReference type="SMART" id="SM00220">
    <property type="entry name" value="S_TKc"/>
    <property type="match status" value="1"/>
</dbReference>
<dbReference type="EC" id="2.7.11.1" evidence="1"/>
<organism evidence="9 10">
    <name type="scientific">Kutzneria viridogrisea</name>
    <dbReference type="NCBI Taxonomy" id="47990"/>
    <lineage>
        <taxon>Bacteria</taxon>
        <taxon>Bacillati</taxon>
        <taxon>Actinomycetota</taxon>
        <taxon>Actinomycetes</taxon>
        <taxon>Pseudonocardiales</taxon>
        <taxon>Pseudonocardiaceae</taxon>
        <taxon>Kutzneria</taxon>
    </lineage>
</organism>
<feature type="binding site" evidence="7">
    <location>
        <position position="363"/>
    </location>
    <ligand>
        <name>ATP</name>
        <dbReference type="ChEBI" id="CHEBI:30616"/>
    </ligand>
</feature>
<dbReference type="InterPro" id="IPR029030">
    <property type="entry name" value="Caspase-like_dom_sf"/>
</dbReference>
<dbReference type="PANTHER" id="PTHR43289">
    <property type="entry name" value="MITOGEN-ACTIVATED PROTEIN KINASE KINASE KINASE 20-RELATED"/>
    <property type="match status" value="1"/>
</dbReference>
<evidence type="ECO:0000313" key="10">
    <source>
        <dbReference type="Proteomes" id="UP000517916"/>
    </source>
</evidence>
<dbReference type="PROSITE" id="PS00107">
    <property type="entry name" value="PROTEIN_KINASE_ATP"/>
    <property type="match status" value="1"/>
</dbReference>
<dbReference type="SUPFAM" id="SSF52129">
    <property type="entry name" value="Caspase-like"/>
    <property type="match status" value="1"/>
</dbReference>
<evidence type="ECO:0000256" key="4">
    <source>
        <dbReference type="ARBA" id="ARBA00022741"/>
    </source>
</evidence>
<evidence type="ECO:0000256" key="7">
    <source>
        <dbReference type="PROSITE-ProRule" id="PRU10141"/>
    </source>
</evidence>
<evidence type="ECO:0000256" key="5">
    <source>
        <dbReference type="ARBA" id="ARBA00022777"/>
    </source>
</evidence>
<accession>A0ABR6BDW0</accession>
<proteinExistence type="predicted"/>
<dbReference type="Pfam" id="PF00656">
    <property type="entry name" value="Peptidase_C14"/>
    <property type="match status" value="1"/>
</dbReference>
<dbReference type="EMBL" id="JACJID010000002">
    <property type="protein sequence ID" value="MBA8925063.1"/>
    <property type="molecule type" value="Genomic_DNA"/>
</dbReference>
<evidence type="ECO:0000259" key="8">
    <source>
        <dbReference type="PROSITE" id="PS50011"/>
    </source>
</evidence>
<dbReference type="SUPFAM" id="SSF56112">
    <property type="entry name" value="Protein kinase-like (PK-like)"/>
    <property type="match status" value="1"/>
</dbReference>
<evidence type="ECO:0000256" key="3">
    <source>
        <dbReference type="ARBA" id="ARBA00022679"/>
    </source>
</evidence>
<evidence type="ECO:0000256" key="6">
    <source>
        <dbReference type="ARBA" id="ARBA00022840"/>
    </source>
</evidence>
<keyword evidence="6 7" id="KW-0067">ATP-binding</keyword>
<dbReference type="GO" id="GO:0004674">
    <property type="term" value="F:protein serine/threonine kinase activity"/>
    <property type="evidence" value="ECO:0007669"/>
    <property type="project" value="UniProtKB-KW"/>
</dbReference>
<name>A0ABR6BDW0_9PSEU</name>
<dbReference type="CDD" id="cd14014">
    <property type="entry name" value="STKc_PknB_like"/>
    <property type="match status" value="1"/>
</dbReference>
<protein>
    <recommendedName>
        <fullName evidence="1">non-specific serine/threonine protein kinase</fullName>
        <ecNumber evidence="1">2.7.11.1</ecNumber>
    </recommendedName>
</protein>
<dbReference type="Gene3D" id="3.40.50.1460">
    <property type="match status" value="1"/>
</dbReference>
<comment type="caution">
    <text evidence="9">The sequence shown here is derived from an EMBL/GenBank/DDBJ whole genome shotgun (WGS) entry which is preliminary data.</text>
</comment>
<feature type="domain" description="Protein kinase" evidence="8">
    <location>
        <begin position="336"/>
        <end position="599"/>
    </location>
</feature>
<dbReference type="PROSITE" id="PS50011">
    <property type="entry name" value="PROTEIN_KINASE_DOM"/>
    <property type="match status" value="1"/>
</dbReference>
<evidence type="ECO:0000256" key="2">
    <source>
        <dbReference type="ARBA" id="ARBA00022527"/>
    </source>
</evidence>
<dbReference type="PANTHER" id="PTHR43289:SF6">
    <property type="entry name" value="SERINE_THREONINE-PROTEIN KINASE NEKL-3"/>
    <property type="match status" value="1"/>
</dbReference>
<sequence>MRDALIIGIDRYQKFPLQGCVRDANDIATCLSMEQFDFNCQVIIDSAATRSRIITTISEMAFSDHSRDCLLIYFAGHGQVLGHSGYLATADAQQFDPGISLTLLADLTESASKVYRHVVVILDCCHSGAAFTSVNARPLGAQDIDRELISVNESRCILAACRPEQTAKENGSPVNGVFTAALVDGLMGNAVDYDGNISLFSLYDYVARTVPNNLQTPVFKGDIAGTVLLGSGFTPRQGPPIATSDLSKTLSKATALVDQYYNIEYREWFSDRSHRLHSGALTCAKELEGTVRWFRSTQHRLPDIAREQQWGELSERIEGFRRTTASIEVGQQLSMGTVTGLLGHGGFGHVWKVRGADGHRALKVFQGDKLDDDIMVQRFENGYNTMKKLSHPRIVRVHDITLAPYAFSMDYIEGDNLKKAYLDRDEPEKLIRLLLDISETVQYAHSNGIKHRDIKPENIIVKLGEDLTPVPYLTDFDLAYHETNRTLTSALGVGGVINYAAPEQMYAPNAAAARANTVDIFAMGQLLFYIVTGKTPSAHDFDLNHRTLRKMVNSWVDDGAAKCLFDLYVHSTQRAPKDRPQSMADFSGYLSRTEAHVIAASGRDEIPEENFCRRIAHLYAGVNNYEASDRQARCRTLSGQLELMIRIAGIHSKGNIDMATVELEFTTINRLTIPSFSSGASGRSAINGRLDRALAPFPKAKRTSGHKGTYQVFVKIANVALTGQSAAEVCEILKTSIAAIEVW</sequence>
<keyword evidence="3" id="KW-0808">Transferase</keyword>
<evidence type="ECO:0000256" key="1">
    <source>
        <dbReference type="ARBA" id="ARBA00012513"/>
    </source>
</evidence>
<reference evidence="9 10" key="1">
    <citation type="submission" date="2020-08" db="EMBL/GenBank/DDBJ databases">
        <title>Genomic Encyclopedia of Archaeal and Bacterial Type Strains, Phase II (KMG-II): from individual species to whole genera.</title>
        <authorList>
            <person name="Goeker M."/>
        </authorList>
    </citation>
    <scope>NUCLEOTIDE SEQUENCE [LARGE SCALE GENOMIC DNA]</scope>
    <source>
        <strain evidence="9 10">DSM 43850</strain>
    </source>
</reference>
<keyword evidence="4 7" id="KW-0547">Nucleotide-binding</keyword>
<dbReference type="Proteomes" id="UP000517916">
    <property type="component" value="Unassembled WGS sequence"/>
</dbReference>
<dbReference type="InterPro" id="IPR017441">
    <property type="entry name" value="Protein_kinase_ATP_BS"/>
</dbReference>
<dbReference type="InterPro" id="IPR011009">
    <property type="entry name" value="Kinase-like_dom_sf"/>
</dbReference>
<dbReference type="InterPro" id="IPR000719">
    <property type="entry name" value="Prot_kinase_dom"/>
</dbReference>
<evidence type="ECO:0000313" key="9">
    <source>
        <dbReference type="EMBL" id="MBA8925063.1"/>
    </source>
</evidence>
<dbReference type="InterPro" id="IPR008271">
    <property type="entry name" value="Ser/Thr_kinase_AS"/>
</dbReference>
<dbReference type="PROSITE" id="PS00108">
    <property type="entry name" value="PROTEIN_KINASE_ST"/>
    <property type="match status" value="1"/>
</dbReference>
<gene>
    <name evidence="9" type="ORF">BC739_002262</name>
</gene>
<keyword evidence="5 9" id="KW-0418">Kinase</keyword>